<name>A0A062IRX5_ACIBA</name>
<comment type="caution">
    <text evidence="1">The sequence shown here is derived from an EMBL/GenBank/DDBJ whole genome shotgun (WGS) entry which is preliminary data.</text>
</comment>
<evidence type="ECO:0000313" key="1">
    <source>
        <dbReference type="EMBL" id="KCY21596.1"/>
    </source>
</evidence>
<accession>A0A062IRX5</accession>
<proteinExistence type="predicted"/>
<evidence type="ECO:0000313" key="2">
    <source>
        <dbReference type="Proteomes" id="UP000027327"/>
    </source>
</evidence>
<dbReference type="EMBL" id="JMOD01000007">
    <property type="protein sequence ID" value="KCY21596.1"/>
    <property type="molecule type" value="Genomic_DNA"/>
</dbReference>
<dbReference type="PATRIC" id="fig|1310697.3.peg.583"/>
<dbReference type="Proteomes" id="UP000027327">
    <property type="component" value="Unassembled WGS sequence"/>
</dbReference>
<dbReference type="AlphaFoldDB" id="A0A062IRX5"/>
<protein>
    <recommendedName>
        <fullName evidence="3">NlpC/P60 family protein</fullName>
    </recommendedName>
</protein>
<dbReference type="RefSeq" id="WP_032035897.1">
    <property type="nucleotide sequence ID" value="NZ_JMOD01000007.1"/>
</dbReference>
<reference evidence="1 2" key="1">
    <citation type="submission" date="2014-04" db="EMBL/GenBank/DDBJ databases">
        <title>Comparative genomics and transcriptomics to identify genetic mechanisms underlying the emergence of carbapenem resistant Acinetobacter baumannii (CRAb).</title>
        <authorList>
            <person name="Harris A.D."/>
            <person name="Johnson K.J."/>
            <person name="George J."/>
            <person name="Nadendla S."/>
            <person name="Daugherty S.C."/>
            <person name="Parankush S."/>
            <person name="Sadzewicz L."/>
            <person name="Tallon L."/>
            <person name="Sengamalay N."/>
            <person name="Hazen T.H."/>
            <person name="Rasko D.A."/>
        </authorList>
    </citation>
    <scope>NUCLEOTIDE SEQUENCE [LARGE SCALE GENOMIC DNA]</scope>
    <source>
        <strain evidence="1 2">21072</strain>
    </source>
</reference>
<organism evidence="1 2">
    <name type="scientific">Acinetobacter baumannii 21072</name>
    <dbReference type="NCBI Taxonomy" id="1310697"/>
    <lineage>
        <taxon>Bacteria</taxon>
        <taxon>Pseudomonadati</taxon>
        <taxon>Pseudomonadota</taxon>
        <taxon>Gammaproteobacteria</taxon>
        <taxon>Moraxellales</taxon>
        <taxon>Moraxellaceae</taxon>
        <taxon>Acinetobacter</taxon>
        <taxon>Acinetobacter calcoaceticus/baumannii complex</taxon>
    </lineage>
</organism>
<evidence type="ECO:0008006" key="3">
    <source>
        <dbReference type="Google" id="ProtNLM"/>
    </source>
</evidence>
<gene>
    <name evidence="1" type="ORF">J596_0623</name>
</gene>
<sequence length="122" mass="14366">MNISKLFYCKYDPEKFHCVHFVIKAAKYIYGQDYSPCFVGLSSPLSEAIKTSRVTVHQNKRIDRPKEGCIVLMTYMNESSHVGLFFQGKIFHLSECGVQRITVEQAKIWFKRIRYYEPNLHH</sequence>